<name>A0A9P7E560_9AGAM</name>
<dbReference type="Proteomes" id="UP000807769">
    <property type="component" value="Unassembled WGS sequence"/>
</dbReference>
<dbReference type="InterPro" id="IPR016181">
    <property type="entry name" value="Acyl_CoA_acyltransferase"/>
</dbReference>
<dbReference type="PROSITE" id="PS51186">
    <property type="entry name" value="GNAT"/>
    <property type="match status" value="1"/>
</dbReference>
<comment type="caution">
    <text evidence="2">The sequence shown here is derived from an EMBL/GenBank/DDBJ whole genome shotgun (WGS) entry which is preliminary data.</text>
</comment>
<proteinExistence type="predicted"/>
<keyword evidence="3" id="KW-1185">Reference proteome</keyword>
<dbReference type="AlphaFoldDB" id="A0A9P7E560"/>
<dbReference type="SUPFAM" id="SSF55729">
    <property type="entry name" value="Acyl-CoA N-acyltransferases (Nat)"/>
    <property type="match status" value="1"/>
</dbReference>
<dbReference type="InterPro" id="IPR000182">
    <property type="entry name" value="GNAT_dom"/>
</dbReference>
<evidence type="ECO:0000313" key="3">
    <source>
        <dbReference type="Proteomes" id="UP000807769"/>
    </source>
</evidence>
<reference evidence="2" key="1">
    <citation type="journal article" date="2020" name="New Phytol.">
        <title>Comparative genomics reveals dynamic genome evolution in host specialist ectomycorrhizal fungi.</title>
        <authorList>
            <person name="Lofgren L.A."/>
            <person name="Nguyen N.H."/>
            <person name="Vilgalys R."/>
            <person name="Ruytinx J."/>
            <person name="Liao H.L."/>
            <person name="Branco S."/>
            <person name="Kuo A."/>
            <person name="LaButti K."/>
            <person name="Lipzen A."/>
            <person name="Andreopoulos W."/>
            <person name="Pangilinan J."/>
            <person name="Riley R."/>
            <person name="Hundley H."/>
            <person name="Na H."/>
            <person name="Barry K."/>
            <person name="Grigoriev I.V."/>
            <person name="Stajich J.E."/>
            <person name="Kennedy P.G."/>
        </authorList>
    </citation>
    <scope>NUCLEOTIDE SEQUENCE</scope>
    <source>
        <strain evidence="2">MN1</strain>
    </source>
</reference>
<evidence type="ECO:0000259" key="1">
    <source>
        <dbReference type="PROSITE" id="PS51186"/>
    </source>
</evidence>
<dbReference type="GO" id="GO:0016747">
    <property type="term" value="F:acyltransferase activity, transferring groups other than amino-acyl groups"/>
    <property type="evidence" value="ECO:0007669"/>
    <property type="project" value="InterPro"/>
</dbReference>
<gene>
    <name evidence="2" type="ORF">BJ212DRAFT_1484087</name>
</gene>
<dbReference type="EMBL" id="JABBWG010000031">
    <property type="protein sequence ID" value="KAG1810962.1"/>
    <property type="molecule type" value="Genomic_DNA"/>
</dbReference>
<evidence type="ECO:0000313" key="2">
    <source>
        <dbReference type="EMBL" id="KAG1810962.1"/>
    </source>
</evidence>
<dbReference type="CDD" id="cd04301">
    <property type="entry name" value="NAT_SF"/>
    <property type="match status" value="1"/>
</dbReference>
<dbReference type="Pfam" id="PF13673">
    <property type="entry name" value="Acetyltransf_10"/>
    <property type="match status" value="1"/>
</dbReference>
<dbReference type="Gene3D" id="3.40.630.30">
    <property type="match status" value="1"/>
</dbReference>
<accession>A0A9P7E560</accession>
<dbReference type="GeneID" id="64634747"/>
<protein>
    <recommendedName>
        <fullName evidence="1">N-acetyltransferase domain-containing protein</fullName>
    </recommendedName>
</protein>
<feature type="domain" description="N-acetyltransferase" evidence="1">
    <location>
        <begin position="21"/>
        <end position="178"/>
    </location>
</feature>
<dbReference type="RefSeq" id="XP_041189742.1">
    <property type="nucleotide sequence ID" value="XM_041340731.1"/>
</dbReference>
<organism evidence="2 3">
    <name type="scientific">Suillus subaureus</name>
    <dbReference type="NCBI Taxonomy" id="48587"/>
    <lineage>
        <taxon>Eukaryota</taxon>
        <taxon>Fungi</taxon>
        <taxon>Dikarya</taxon>
        <taxon>Basidiomycota</taxon>
        <taxon>Agaricomycotina</taxon>
        <taxon>Agaricomycetes</taxon>
        <taxon>Agaricomycetidae</taxon>
        <taxon>Boletales</taxon>
        <taxon>Suillineae</taxon>
        <taxon>Suillaceae</taxon>
        <taxon>Suillus</taxon>
    </lineage>
</organism>
<sequence>MHCTGSLSGTSGQTESEVKPNLVLRITPIDVDATLELRQSVLWPSLSIADVRLAEDDNGLHFGAFVPQYKKPIAVISLFDEPLPGQHFVICGNDSPSQRKSARFRKFACGPMHQNQGIGSQLLQHAAEAARSTLGASIIWCDARTSSSTWYKKRGMIEFGDTFYKGDVKYIRMKMSLDADTCKTSAYNVI</sequence>
<dbReference type="OrthoDB" id="410198at2759"/>